<evidence type="ECO:0000256" key="1">
    <source>
        <dbReference type="ARBA" id="ARBA00007435"/>
    </source>
</evidence>
<dbReference type="InterPro" id="IPR050190">
    <property type="entry name" value="UPF0213_domain"/>
</dbReference>
<organism evidence="3 4">
    <name type="scientific">Candidatus Nomurabacteria bacterium CG22_combo_CG10-13_8_21_14_all_32_8</name>
    <dbReference type="NCBI Taxonomy" id="1974732"/>
    <lineage>
        <taxon>Bacteria</taxon>
        <taxon>Candidatus Nomuraibacteriota</taxon>
    </lineage>
</organism>
<evidence type="ECO:0000259" key="2">
    <source>
        <dbReference type="PROSITE" id="PS50164"/>
    </source>
</evidence>
<proteinExistence type="inferred from homology"/>
<dbReference type="PANTHER" id="PTHR34477">
    <property type="entry name" value="UPF0213 PROTEIN YHBQ"/>
    <property type="match status" value="1"/>
</dbReference>
<dbReference type="Pfam" id="PF01541">
    <property type="entry name" value="GIY-YIG"/>
    <property type="match status" value="1"/>
</dbReference>
<dbReference type="Gene3D" id="3.40.1440.10">
    <property type="entry name" value="GIY-YIG endonuclease"/>
    <property type="match status" value="1"/>
</dbReference>
<dbReference type="SUPFAM" id="SSF82771">
    <property type="entry name" value="GIY-YIG endonuclease"/>
    <property type="match status" value="1"/>
</dbReference>
<comment type="caution">
    <text evidence="3">The sequence shown here is derived from an EMBL/GenBank/DDBJ whole genome shotgun (WGS) entry which is preliminary data.</text>
</comment>
<feature type="domain" description="GIY-YIG" evidence="2">
    <location>
        <begin position="1"/>
        <end position="75"/>
    </location>
</feature>
<evidence type="ECO:0000313" key="4">
    <source>
        <dbReference type="Proteomes" id="UP000229176"/>
    </source>
</evidence>
<dbReference type="Proteomes" id="UP000229176">
    <property type="component" value="Unassembled WGS sequence"/>
</dbReference>
<evidence type="ECO:0000313" key="3">
    <source>
        <dbReference type="EMBL" id="PIP68753.1"/>
    </source>
</evidence>
<gene>
    <name evidence="3" type="ORF">COW91_03110</name>
</gene>
<dbReference type="InterPro" id="IPR035901">
    <property type="entry name" value="GIY-YIG_endonuc_sf"/>
</dbReference>
<dbReference type="PANTHER" id="PTHR34477:SF5">
    <property type="entry name" value="BSL5627 PROTEIN"/>
    <property type="match status" value="1"/>
</dbReference>
<accession>A0A2H0CFT8</accession>
<protein>
    <submittedName>
        <fullName evidence="3">Excinuclease ABC subunit C</fullName>
    </submittedName>
</protein>
<sequence length="84" mass="10182">MNYVYVLQSLKDKKLYVGCTSDLKKRFDMHNNGRVESIRNRKPFKIIFYEAFLNKHDAFIREQWLKTGWGRNHLQKILSSYLKI</sequence>
<comment type="similarity">
    <text evidence="1">Belongs to the UPF0213 family.</text>
</comment>
<dbReference type="InterPro" id="IPR000305">
    <property type="entry name" value="GIY-YIG_endonuc"/>
</dbReference>
<name>A0A2H0CFT8_9BACT</name>
<dbReference type="EMBL" id="PCTI01000052">
    <property type="protein sequence ID" value="PIP68753.1"/>
    <property type="molecule type" value="Genomic_DNA"/>
</dbReference>
<dbReference type="CDD" id="cd10449">
    <property type="entry name" value="GIY-YIG_SLX1_like"/>
    <property type="match status" value="1"/>
</dbReference>
<dbReference type="PROSITE" id="PS50164">
    <property type="entry name" value="GIY_YIG"/>
    <property type="match status" value="1"/>
</dbReference>
<reference evidence="3 4" key="1">
    <citation type="submission" date="2017-09" db="EMBL/GenBank/DDBJ databases">
        <title>Depth-based differentiation of microbial function through sediment-hosted aquifers and enrichment of novel symbionts in the deep terrestrial subsurface.</title>
        <authorList>
            <person name="Probst A.J."/>
            <person name="Ladd B."/>
            <person name="Jarett J.K."/>
            <person name="Geller-Mcgrath D.E."/>
            <person name="Sieber C.M."/>
            <person name="Emerson J.B."/>
            <person name="Anantharaman K."/>
            <person name="Thomas B.C."/>
            <person name="Malmstrom R."/>
            <person name="Stieglmeier M."/>
            <person name="Klingl A."/>
            <person name="Woyke T."/>
            <person name="Ryan C.M."/>
            <person name="Banfield J.F."/>
        </authorList>
    </citation>
    <scope>NUCLEOTIDE SEQUENCE [LARGE SCALE GENOMIC DNA]</scope>
    <source>
        <strain evidence="3">CG22_combo_CG10-13_8_21_14_all_32_8</strain>
    </source>
</reference>
<dbReference type="AlphaFoldDB" id="A0A2H0CFT8"/>